<evidence type="ECO:0000313" key="2">
    <source>
        <dbReference type="EMBL" id="GHB88850.1"/>
    </source>
</evidence>
<protein>
    <submittedName>
        <fullName evidence="2">Uncharacterized protein</fullName>
    </submittedName>
</protein>
<dbReference type="EMBL" id="BMXF01000010">
    <property type="protein sequence ID" value="GHB88850.1"/>
    <property type="molecule type" value="Genomic_DNA"/>
</dbReference>
<dbReference type="Proteomes" id="UP000598271">
    <property type="component" value="Unassembled WGS sequence"/>
</dbReference>
<dbReference type="RefSeq" id="WP_189569225.1">
    <property type="nucleotide sequence ID" value="NZ_BMXF01000010.1"/>
</dbReference>
<organism evidence="2 3">
    <name type="scientific">Persicitalea jodogahamensis</name>
    <dbReference type="NCBI Taxonomy" id="402147"/>
    <lineage>
        <taxon>Bacteria</taxon>
        <taxon>Pseudomonadati</taxon>
        <taxon>Bacteroidota</taxon>
        <taxon>Cytophagia</taxon>
        <taxon>Cytophagales</taxon>
        <taxon>Spirosomataceae</taxon>
        <taxon>Persicitalea</taxon>
    </lineage>
</organism>
<evidence type="ECO:0000313" key="3">
    <source>
        <dbReference type="Proteomes" id="UP000598271"/>
    </source>
</evidence>
<feature type="region of interest" description="Disordered" evidence="1">
    <location>
        <begin position="189"/>
        <end position="213"/>
    </location>
</feature>
<accession>A0A8J3GB97</accession>
<gene>
    <name evidence="2" type="ORF">GCM10007390_51190</name>
</gene>
<sequence length="297" mass="33465">MEELTEEELARILENLNGHTPKAEALAFRERRKTDPGWDAKVREVEEMQYQHRYIQARKELEKIWRKDSVTPEVEPEPLPVPVRSLWQRPQTWLAAASVVLLLGFGIWFALNSSLDSGDQAGNNQNPPLDTFPQNGTVLPEFTASDAAAYHIAQVPQFENVPPKLADQALAIAIDVQRQQALAELQKMKAVGPAKPSDGPLYGSGQEDTTPDNTLSAREESYRQLLLGIGYLKEKKVPEALQVLGLVKDKSLTQEAHWYKALAYLQTNQNDSARRELKQITDSRYLVDATELLEKLQ</sequence>
<keyword evidence="3" id="KW-1185">Reference proteome</keyword>
<reference evidence="2 3" key="1">
    <citation type="journal article" date="2014" name="Int. J. Syst. Evol. Microbiol.">
        <title>Complete genome sequence of Corynebacterium casei LMG S-19264T (=DSM 44701T), isolated from a smear-ripened cheese.</title>
        <authorList>
            <consortium name="US DOE Joint Genome Institute (JGI-PGF)"/>
            <person name="Walter F."/>
            <person name="Albersmeier A."/>
            <person name="Kalinowski J."/>
            <person name="Ruckert C."/>
        </authorList>
    </citation>
    <scope>NUCLEOTIDE SEQUENCE [LARGE SCALE GENOMIC DNA]</scope>
    <source>
        <strain evidence="2 3">KCTC 12866</strain>
    </source>
</reference>
<evidence type="ECO:0000256" key="1">
    <source>
        <dbReference type="SAM" id="MobiDB-lite"/>
    </source>
</evidence>
<comment type="caution">
    <text evidence="2">The sequence shown here is derived from an EMBL/GenBank/DDBJ whole genome shotgun (WGS) entry which is preliminary data.</text>
</comment>
<proteinExistence type="predicted"/>
<dbReference type="AlphaFoldDB" id="A0A8J3GB97"/>
<name>A0A8J3GB97_9BACT</name>